<accession>A0A1W2TRG6</accession>
<sequence>MMPSMLAPPSEPCQYRIFIAGGCYGGLSAAINLLEKCDSIGSPISIEVTIVDERDGYYHLIGSPLAMASKEYAEKAWVEYKHVKVLQRPNVTFVQGTVTGVDCENKTATVLERATQKTRVEAYDFLIAATGLRRAWPVVPQALTKESYLAEVGAHCDRVLNSTAPVLVVGGGAVGIEMAAELKYMEPRVRVALAHSRDKLLSAEPLPDMVKDCALELTEQAGVEVLLSHRVAGSTPTLAGDGRTVLHHTVEFANGRTMVASEVVTAVSAGVPSSGYLPRAALDADGYVTARPTMQFAAGCVPHADAHFAAGDVVRWSGIKRCGGALYAGKIAACNIHLIMLRELRARDGSAAAAAGDDESEGREEEKKEKEREGEGEGEEEEDPDFMRLGETPPMIGLAVGKNGLSYGAEGMSYGPQVMQLFFEDDLGFRIVWDHLGLGGNTV</sequence>
<organism evidence="3">
    <name type="scientific">Rosellinia necatrix</name>
    <name type="common">White root-rot fungus</name>
    <dbReference type="NCBI Taxonomy" id="77044"/>
    <lineage>
        <taxon>Eukaryota</taxon>
        <taxon>Fungi</taxon>
        <taxon>Dikarya</taxon>
        <taxon>Ascomycota</taxon>
        <taxon>Pezizomycotina</taxon>
        <taxon>Sordariomycetes</taxon>
        <taxon>Xylariomycetidae</taxon>
        <taxon>Xylariales</taxon>
        <taxon>Xylariaceae</taxon>
        <taxon>Rosellinia</taxon>
    </lineage>
</organism>
<dbReference type="Proteomes" id="UP000054516">
    <property type="component" value="Unassembled WGS sequence"/>
</dbReference>
<dbReference type="Pfam" id="PF07992">
    <property type="entry name" value="Pyr_redox_2"/>
    <property type="match status" value="1"/>
</dbReference>
<dbReference type="Gene3D" id="3.50.50.100">
    <property type="match status" value="1"/>
</dbReference>
<dbReference type="SUPFAM" id="SSF51905">
    <property type="entry name" value="FAD/NAD(P)-binding domain"/>
    <property type="match status" value="1"/>
</dbReference>
<dbReference type="AlphaFoldDB" id="A0A1W2TRG6"/>
<dbReference type="OMA" id="HMGHYAG"/>
<dbReference type="EMBL" id="DF977460">
    <property type="protein sequence ID" value="GAP91063.2"/>
    <property type="molecule type" value="Genomic_DNA"/>
</dbReference>
<evidence type="ECO:0000259" key="2">
    <source>
        <dbReference type="Pfam" id="PF07992"/>
    </source>
</evidence>
<dbReference type="PANTHER" id="PTHR43735">
    <property type="entry name" value="APOPTOSIS-INDUCING FACTOR 1"/>
    <property type="match status" value="1"/>
</dbReference>
<name>A0A1W2TRG6_ROSNE</name>
<dbReference type="PRINTS" id="PR00411">
    <property type="entry name" value="PNDRDTASEI"/>
</dbReference>
<dbReference type="InterPro" id="IPR036188">
    <property type="entry name" value="FAD/NAD-bd_sf"/>
</dbReference>
<feature type="region of interest" description="Disordered" evidence="1">
    <location>
        <begin position="351"/>
        <end position="389"/>
    </location>
</feature>
<proteinExistence type="predicted"/>
<protein>
    <submittedName>
        <fullName evidence="3">Putative pyridine nucleotide-disulfide NAD-binding domain protein</fullName>
    </submittedName>
</protein>
<dbReference type="Gene3D" id="3.50.50.60">
    <property type="entry name" value="FAD/NAD(P)-binding domain"/>
    <property type="match status" value="1"/>
</dbReference>
<dbReference type="GO" id="GO:0005737">
    <property type="term" value="C:cytoplasm"/>
    <property type="evidence" value="ECO:0007669"/>
    <property type="project" value="TreeGrafter"/>
</dbReference>
<dbReference type="GO" id="GO:0004174">
    <property type="term" value="F:electron-transferring-flavoprotein dehydrogenase activity"/>
    <property type="evidence" value="ECO:0007669"/>
    <property type="project" value="TreeGrafter"/>
</dbReference>
<gene>
    <name evidence="3" type="ORF">SAMD00023353_1502040</name>
</gene>
<evidence type="ECO:0000256" key="1">
    <source>
        <dbReference type="SAM" id="MobiDB-lite"/>
    </source>
</evidence>
<dbReference type="STRING" id="77044.A0A1W2TRG6"/>
<feature type="compositionally biased region" description="Basic and acidic residues" evidence="1">
    <location>
        <begin position="364"/>
        <end position="375"/>
    </location>
</feature>
<dbReference type="GO" id="GO:0050660">
    <property type="term" value="F:flavin adenine dinucleotide binding"/>
    <property type="evidence" value="ECO:0007669"/>
    <property type="project" value="TreeGrafter"/>
</dbReference>
<dbReference type="PRINTS" id="PR00368">
    <property type="entry name" value="FADPNR"/>
</dbReference>
<feature type="domain" description="FAD/NAD(P)-binding" evidence="2">
    <location>
        <begin position="15"/>
        <end position="321"/>
    </location>
</feature>
<dbReference type="PANTHER" id="PTHR43735:SF24">
    <property type="entry name" value="NUCLEOTIDE-DISULPHIDE OXIDOREDUCTASE AMID-LIKE, PUTATIVE (AFU_ORTHOLOGUE AFUA_1G17180)-RELATED"/>
    <property type="match status" value="1"/>
</dbReference>
<keyword evidence="4" id="KW-1185">Reference proteome</keyword>
<dbReference type="InterPro" id="IPR023753">
    <property type="entry name" value="FAD/NAD-binding_dom"/>
</dbReference>
<reference evidence="3" key="1">
    <citation type="submission" date="2016-03" db="EMBL/GenBank/DDBJ databases">
        <title>Draft genome sequence of Rosellinia necatrix.</title>
        <authorList>
            <person name="Kanematsu S."/>
        </authorList>
    </citation>
    <scope>NUCLEOTIDE SEQUENCE [LARGE SCALE GENOMIC DNA]</scope>
    <source>
        <strain evidence="3">W97</strain>
    </source>
</reference>
<dbReference type="OrthoDB" id="202203at2759"/>
<evidence type="ECO:0000313" key="3">
    <source>
        <dbReference type="EMBL" id="GAP91063.2"/>
    </source>
</evidence>
<evidence type="ECO:0000313" key="4">
    <source>
        <dbReference type="Proteomes" id="UP000054516"/>
    </source>
</evidence>